<name>A0A428TA51_9HYPO</name>
<proteinExistence type="inferred from homology"/>
<dbReference type="InterPro" id="IPR002933">
    <property type="entry name" value="Peptidase_M20"/>
</dbReference>
<dbReference type="Gene3D" id="3.40.630.10">
    <property type="entry name" value="Zn peptidases"/>
    <property type="match status" value="1"/>
</dbReference>
<dbReference type="FunFam" id="3.30.70.360:FF:000004">
    <property type="entry name" value="Peptidase M20 domain-containing protein 2"/>
    <property type="match status" value="1"/>
</dbReference>
<dbReference type="Gene3D" id="3.30.70.360">
    <property type="match status" value="1"/>
</dbReference>
<dbReference type="InterPro" id="IPR017439">
    <property type="entry name" value="Amidohydrolase"/>
</dbReference>
<dbReference type="GO" id="GO:0016805">
    <property type="term" value="F:dipeptidase activity"/>
    <property type="evidence" value="ECO:0007669"/>
    <property type="project" value="InterPro"/>
</dbReference>
<dbReference type="InterPro" id="IPR017144">
    <property type="entry name" value="Xaa-Arg_dipeptidase"/>
</dbReference>
<dbReference type="PIRSF" id="PIRSF037226">
    <property type="entry name" value="Amidohydrolase_ACY1L2_prd"/>
    <property type="match status" value="1"/>
</dbReference>
<accession>A0A428TA51</accession>
<reference evidence="3 4" key="1">
    <citation type="submission" date="2017-06" db="EMBL/GenBank/DDBJ databases">
        <title>Comparative genomic analysis of Ambrosia Fusariam Clade fungi.</title>
        <authorList>
            <person name="Stajich J.E."/>
            <person name="Carrillo J."/>
            <person name="Kijimoto T."/>
            <person name="Eskalen A."/>
            <person name="O'Donnell K."/>
            <person name="Kasson M."/>
        </authorList>
    </citation>
    <scope>NUCLEOTIDE SEQUENCE [LARGE SCALE GENOMIC DNA]</scope>
    <source>
        <strain evidence="3 4">NRRL62579</strain>
    </source>
</reference>
<protein>
    <recommendedName>
        <fullName evidence="2">Peptidase M20 domain-containing protein 2</fullName>
    </recommendedName>
</protein>
<evidence type="ECO:0000313" key="3">
    <source>
        <dbReference type="EMBL" id="RSL98906.1"/>
    </source>
</evidence>
<comment type="similarity">
    <text evidence="1 2">Belongs to the peptidase M20A family.</text>
</comment>
<dbReference type="SUPFAM" id="SSF53187">
    <property type="entry name" value="Zn-dependent exopeptidases"/>
    <property type="match status" value="1"/>
</dbReference>
<dbReference type="InterPro" id="IPR036264">
    <property type="entry name" value="Bact_exopeptidase_dim_dom"/>
</dbReference>
<dbReference type="EMBL" id="NKCK01000110">
    <property type="protein sequence ID" value="RSL98906.1"/>
    <property type="molecule type" value="Genomic_DNA"/>
</dbReference>
<dbReference type="PANTHER" id="PTHR30575">
    <property type="entry name" value="PEPTIDASE M20"/>
    <property type="match status" value="1"/>
</dbReference>
<dbReference type="AlphaFoldDB" id="A0A428TA51"/>
<evidence type="ECO:0000256" key="2">
    <source>
        <dbReference type="PIRNR" id="PIRNR037226"/>
    </source>
</evidence>
<dbReference type="PANTHER" id="PTHR30575:SF0">
    <property type="entry name" value="XAA-ARG DIPEPTIDASE"/>
    <property type="match status" value="1"/>
</dbReference>
<evidence type="ECO:0000256" key="1">
    <source>
        <dbReference type="ARBA" id="ARBA00006247"/>
    </source>
</evidence>
<dbReference type="CDD" id="cd05672">
    <property type="entry name" value="M20_ACY1L2-like"/>
    <property type="match status" value="1"/>
</dbReference>
<dbReference type="InterPro" id="IPR052030">
    <property type="entry name" value="Peptidase_M20/M20A_hydrolases"/>
</dbReference>
<dbReference type="Proteomes" id="UP000287144">
    <property type="component" value="Unassembled WGS sequence"/>
</dbReference>
<gene>
    <name evidence="3" type="ORF">CEP52_010049</name>
</gene>
<dbReference type="NCBIfam" id="TIGR01891">
    <property type="entry name" value="amidohydrolases"/>
    <property type="match status" value="1"/>
</dbReference>
<comment type="caution">
    <text evidence="3">The sequence shown here is derived from an EMBL/GenBank/DDBJ whole genome shotgun (WGS) entry which is preliminary data.</text>
</comment>
<evidence type="ECO:0000313" key="4">
    <source>
        <dbReference type="Proteomes" id="UP000287144"/>
    </source>
</evidence>
<organism evidence="3 4">
    <name type="scientific">Fusarium oligoseptatum</name>
    <dbReference type="NCBI Taxonomy" id="2604345"/>
    <lineage>
        <taxon>Eukaryota</taxon>
        <taxon>Fungi</taxon>
        <taxon>Dikarya</taxon>
        <taxon>Ascomycota</taxon>
        <taxon>Pezizomycotina</taxon>
        <taxon>Sordariomycetes</taxon>
        <taxon>Hypocreomycetidae</taxon>
        <taxon>Hypocreales</taxon>
        <taxon>Nectriaceae</taxon>
        <taxon>Fusarium</taxon>
        <taxon>Fusarium solani species complex</taxon>
    </lineage>
</organism>
<sequence length="407" mass="43591">MASQTLEDILSVISSSIHSHYESIKSLNYEIHSNPELAYHEHRAHSTFTSLLTSPPFSDLGITVTPHAYGVETSFSADFGSGGRLVVFNAEYDALPGIGHACGHNLIASSALTAFIGAVHALKSSGKPGRVRLLGTPAEEGGGGKIPLIEAGAYKDAAACLMTHPGPQYLLDGNVTGVAAAKMLANVKWRVSFQGKTAHASMEPWNGVNALDAVCLSYNAVSMLRQQIRPHERIHGVFNEAGDRPSVIPGTTSVSYYVRSDTLAATERLWARVKACFDGAALATGCTVSYEPINTYADLRSSLPLSTEKDETISLFEPSDFIGGSTDMGNVTYVCPGFHVAFGIDTARGQGNHTSGFADAAALEKSFTRAVEWGQGMAIVGWRVLDEDGFAEEVRKEWEEDMKRASE</sequence>
<dbReference type="Pfam" id="PF01546">
    <property type="entry name" value="Peptidase_M20"/>
    <property type="match status" value="1"/>
</dbReference>
<dbReference type="SUPFAM" id="SSF55031">
    <property type="entry name" value="Bacterial exopeptidase dimerisation domain"/>
    <property type="match status" value="1"/>
</dbReference>
<keyword evidence="4" id="KW-1185">Reference proteome</keyword>